<dbReference type="RefSeq" id="WP_339123710.1">
    <property type="nucleotide sequence ID" value="NZ_BAABKS010000005.1"/>
</dbReference>
<gene>
    <name evidence="2" type="ORF">ACFQ34_31230</name>
</gene>
<proteinExistence type="predicted"/>
<dbReference type="Gene3D" id="3.10.180.10">
    <property type="entry name" value="2,3-Dihydroxybiphenyl 1,2-Dioxygenase, domain 1"/>
    <property type="match status" value="2"/>
</dbReference>
<dbReference type="SUPFAM" id="SSF54593">
    <property type="entry name" value="Glyoxalase/Bleomycin resistance protein/Dihydroxybiphenyl dioxygenase"/>
    <property type="match status" value="1"/>
</dbReference>
<sequence length="215" mass="23398">MTVRFKDLCADAADPARVAAFWAELLGMRAAPRADGVVALLRDETPWLWVNPVPEPKVGKNRVHLDLVVPGREVPGATRLAEFDVFSVFADPEGNEFCAFDPRPGAASDNPAALALCVDSADPVAAAAWWAARTGARTVPGPDGTPRYLEDVPGLDMTWKFVPVDDPRTAKNRWHWDVTAGPADLPGATALRPPGEDRRWTVMADPQGNEFCRFE</sequence>
<dbReference type="InterPro" id="IPR029068">
    <property type="entry name" value="Glyas_Bleomycin-R_OHBP_Dase"/>
</dbReference>
<dbReference type="PANTHER" id="PTHR35908:SF1">
    <property type="entry name" value="CONSERVED PROTEIN"/>
    <property type="match status" value="1"/>
</dbReference>
<accession>A0ABW3VSG8</accession>
<protein>
    <submittedName>
        <fullName evidence="2">VOC family protein</fullName>
    </submittedName>
</protein>
<organism evidence="2 3">
    <name type="scientific">Pseudonocardia benzenivorans</name>
    <dbReference type="NCBI Taxonomy" id="228005"/>
    <lineage>
        <taxon>Bacteria</taxon>
        <taxon>Bacillati</taxon>
        <taxon>Actinomycetota</taxon>
        <taxon>Actinomycetes</taxon>
        <taxon>Pseudonocardiales</taxon>
        <taxon>Pseudonocardiaceae</taxon>
        <taxon>Pseudonocardia</taxon>
    </lineage>
</organism>
<feature type="domain" description="Glyoxalase-like" evidence="1">
    <location>
        <begin position="8"/>
        <end position="99"/>
    </location>
</feature>
<feature type="domain" description="Glyoxalase-like" evidence="1">
    <location>
        <begin position="116"/>
        <end position="212"/>
    </location>
</feature>
<comment type="caution">
    <text evidence="2">The sequence shown here is derived from an EMBL/GenBank/DDBJ whole genome shotgun (WGS) entry which is preliminary data.</text>
</comment>
<dbReference type="Proteomes" id="UP001597182">
    <property type="component" value="Unassembled WGS sequence"/>
</dbReference>
<dbReference type="EMBL" id="JBHTMB010000309">
    <property type="protein sequence ID" value="MFD1237780.1"/>
    <property type="molecule type" value="Genomic_DNA"/>
</dbReference>
<name>A0ABW3VSG8_9PSEU</name>
<evidence type="ECO:0000259" key="1">
    <source>
        <dbReference type="Pfam" id="PF18029"/>
    </source>
</evidence>
<dbReference type="PANTHER" id="PTHR35908">
    <property type="entry name" value="HYPOTHETICAL FUSION PROTEIN"/>
    <property type="match status" value="1"/>
</dbReference>
<keyword evidence="3" id="KW-1185">Reference proteome</keyword>
<dbReference type="CDD" id="cd06587">
    <property type="entry name" value="VOC"/>
    <property type="match status" value="1"/>
</dbReference>
<evidence type="ECO:0000313" key="3">
    <source>
        <dbReference type="Proteomes" id="UP001597182"/>
    </source>
</evidence>
<reference evidence="3" key="1">
    <citation type="journal article" date="2019" name="Int. J. Syst. Evol. Microbiol.">
        <title>The Global Catalogue of Microorganisms (GCM) 10K type strain sequencing project: providing services to taxonomists for standard genome sequencing and annotation.</title>
        <authorList>
            <consortium name="The Broad Institute Genomics Platform"/>
            <consortium name="The Broad Institute Genome Sequencing Center for Infectious Disease"/>
            <person name="Wu L."/>
            <person name="Ma J."/>
        </authorList>
    </citation>
    <scope>NUCLEOTIDE SEQUENCE [LARGE SCALE GENOMIC DNA]</scope>
    <source>
        <strain evidence="3">CCUG 49018</strain>
    </source>
</reference>
<dbReference type="Pfam" id="PF18029">
    <property type="entry name" value="Glyoxalase_6"/>
    <property type="match status" value="2"/>
</dbReference>
<evidence type="ECO:0000313" key="2">
    <source>
        <dbReference type="EMBL" id="MFD1237780.1"/>
    </source>
</evidence>
<dbReference type="InterPro" id="IPR041581">
    <property type="entry name" value="Glyoxalase_6"/>
</dbReference>